<feature type="compositionally biased region" description="Polar residues" evidence="1">
    <location>
        <begin position="1424"/>
        <end position="1444"/>
    </location>
</feature>
<feature type="compositionally biased region" description="Polar residues" evidence="1">
    <location>
        <begin position="1124"/>
        <end position="1137"/>
    </location>
</feature>
<sequence>MALPSSIQTLTAAFSFGILLQAAAGALFLYFKGHGSKIFQEARRLVLVLFLLFAALWAQLSFFNLMVTETSSSTCQALLVFTTTFDQLARVAVEQFFLWAMSEGTKTTTQQLVLQATLTIRLIAGGILVGLTRPDFAPVCVAQTSVLPIAITVLALDIVIIGVLMVRAISMGIFSNAKEERKGDQREQGRALSFGLFAFAVWTGTSVPMILGISTIELIVRTVVPSNGLLILVGVMTIFPAALLSKREETTTPEAHSPFMAPTPPTRELLRDGVDNGSPVSGQNYVKNGRLFVVNPSATPRDSPTSRFQPNFGGDARGFTKLSEVSVNPVEENGGFLSSKNGPGNRRSSGVLPSMFAAPLQAGASASVAPAMLAAPGGWQTTPVPNIRTPVAPQKRGPFSWSKSPVKPSVRNLRISNPVMGHDQEHVQPFAKVQTIDLATAAANERERREGAAARSRESINLSAQNPLAMAATEGLNRSISVKRKEPVSQSNELMPGMPTSHFSAWGGTTASTSSASLSPGREEVRRRSPRNTKAFERAVDKPAPKAPLQRTGTIGLPSNPRAGSQRKTIGREPVLATEPTVMPVIEIVYDDPAMVKTIMDTAPTRPKTAGALPEYVYSTGLKSSNSIIHRPRPIRRDSEKDRAIFPLQSPLHHQRSKSGPASAFRKSMLASQPGSPTDLPPLPPPPTKAVNLRRILPNDTKSMTFDEKIELLFPAPPGMPTVPNRRSSVPSIPRVSSTHVSDARLPKSPDWVESRRSSKRTTIASFSFSEANERSLHASQAPKIPEKALDRATYRFSANTYRNIADEVGETWIPGIAPSSVNAQDTLRQSQKPTAYDGRKSVWTESSQEDTTSYWGSVHSEMHPVDLSVARQKARSTFVQRGKADDSKTLPPVPPLDYNDQEEAITVMLDSDETGQPILSEPAADRDSSVLGNQRPTSIKLPSSQVLPIWHRRIGDELPTFSERRSNVKARKLPPPTPLLLNNSGRQAKVVVHTAEPDSPERAIQEIQAQLKRLEEPNRGSVDSLIRPIPSMPSVENDNASERFRLLENLEKEMGLQEDQWQQMHNNFDRDSISVMTPQASIHSDSDLSRHSSMKSSRAPSRANSRRNRIQSGMTVRSKGDDTTSPISPVSSDNSRASIWQQRLAEAQVEYLEKAPALLRKKSLNFLSLGKSHQILSPTPPESVNSETDQESDSEAEHEDSKIQPAFGRSKSTLWEQAVQSPKGASGRMWNPPYEPIVSRAVNLEPPARDLRPTQRPIASTLVISSSGLWSKPCTPERKRPVVGLWGSKPVRPTSIVTRKVTQRPQRKSRRVTFLPDIVESPVPLPNKRDTLGIYRFPWGEKSDTAVYQPALNQSLELTSMVNAKLLARSEELEPNLDEYSQSYFDDYDEEAEDSSDMDADSDDDFDETTLWEIANLLQSTDVPSKNSLLPPSRQLQWSSNFSGDDRSDEIEEMTSEEHEKETGVAQEPVMKLPIQPLARTSRDASLLWIDNTANVDMANTGLPLPDASMWSSLIRTTGDAMRSGPRSTKPLPAIQSDNLWIAPIADTPRPDSAILWQSKSVNVVNGTATNAKPLMWEPQAKMDESRHSGLFVFQMGSLIIRSTDAAPVAASVANNPRPSNGALLKLSSSSMWSPQQTQNAALNWISASNSHHEHSQLRAKTWAPAEKVMSSTSEGLFQVTKSSIICRTSSLEPAALGMTSKPRKYLMPLSAILSNELWSGCEASLVERDWISESSVRPESPSVYSTTSSGQSSPLSDASSFKSTSTKASSIWGSLRSVSPLSVKPVKTKSASPIEGPRHASKLPLRQLKKLPEESVGDFKSSKIPGPIKTLVSVRESRVLSSRDIFEAKALSLDVVPIKKSQRIVAPVQLKPCVAKPLRHQHRPIVAFRADWDTALTEAIAAGMHKKTFKRMATPADWKAALDTAILASVPRLRRPKAFPVDWRAALKVAVLKSEPRLRRINASSTAWSAALQEAISQSAGPKRVRYDAAVRHPVFFTNNLMSDASQIHPAAFGYCKKTTKSYMWSPTANVRTLDNTALWSAKVYAKQKQGPFLIAHVQVIRGTNGRRSVELPTLKSSALWHKASVKTPRQNWITSHNSKKPHTWTLPTSQAAKPSEGSFLWTRENPKHSVKSSFDVATKPMALKKALPPRANNLPVLASTTLWQSSSTMVVEHNWLIVRGKEAARTWTPKTPISLKVDSHLWSKDRVFDRRAPTQSQVYGSAIVRKVLNETLDLLPVLESTEFWKPLVISTAERNWLMATKKIATQTWTPISRPHSTNSNTNAMLWSKQNIVERNDLPQMTISPERLIRKSASTESVELSMLQSSRLWEQPASAVQKREWMTVETRARDLTWSPRISAPKVSNSGMWTVQEDLTTREENTQIFGHIAHDHIRKPAISPETPLPILASTELFQAQVDTKTAPKNWLHDTSKFLASTSLHMTTSNKGSSWTWTAPVPVASVNMEGVMWRVQPAINSAPLASFSNFHNTPLKRNRKQLSTLESIESSEMWRRSTVIPASPQNWLLKAKAMSSKVEFRY</sequence>
<evidence type="ECO:0000256" key="1">
    <source>
        <dbReference type="SAM" id="MobiDB-lite"/>
    </source>
</evidence>
<feature type="region of interest" description="Disordered" evidence="1">
    <location>
        <begin position="649"/>
        <end position="689"/>
    </location>
</feature>
<dbReference type="OrthoDB" id="5370537at2759"/>
<proteinExistence type="predicted"/>
<feature type="compositionally biased region" description="Polar residues" evidence="1">
    <location>
        <begin position="1175"/>
        <end position="1188"/>
    </location>
</feature>
<evidence type="ECO:0000313" key="4">
    <source>
        <dbReference type="Proteomes" id="UP000824998"/>
    </source>
</evidence>
<feature type="region of interest" description="Disordered" evidence="1">
    <location>
        <begin position="1080"/>
        <end position="1137"/>
    </location>
</feature>
<feature type="region of interest" description="Disordered" evidence="1">
    <location>
        <begin position="1424"/>
        <end position="1467"/>
    </location>
</feature>
<feature type="region of interest" description="Disordered" evidence="1">
    <location>
        <begin position="824"/>
        <end position="847"/>
    </location>
</feature>
<feature type="transmembrane region" description="Helical" evidence="2">
    <location>
        <begin position="191"/>
        <end position="211"/>
    </location>
</feature>
<feature type="region of interest" description="Disordered" evidence="1">
    <location>
        <begin position="475"/>
        <end position="567"/>
    </location>
</feature>
<feature type="region of interest" description="Disordered" evidence="1">
    <location>
        <begin position="1174"/>
        <end position="1217"/>
    </location>
</feature>
<feature type="compositionally biased region" description="Low complexity" evidence="1">
    <location>
        <begin position="723"/>
        <end position="738"/>
    </location>
</feature>
<keyword evidence="2" id="KW-0472">Membrane</keyword>
<feature type="compositionally biased region" description="Polar residues" evidence="1">
    <location>
        <begin position="824"/>
        <end position="834"/>
    </location>
</feature>
<feature type="compositionally biased region" description="Pro residues" evidence="1">
    <location>
        <begin position="679"/>
        <end position="688"/>
    </location>
</feature>
<feature type="region of interest" description="Disordered" evidence="1">
    <location>
        <begin position="1786"/>
        <end position="1805"/>
    </location>
</feature>
<feature type="compositionally biased region" description="Basic and acidic residues" evidence="1">
    <location>
        <begin position="742"/>
        <end position="757"/>
    </location>
</feature>
<gene>
    <name evidence="3" type="ORF">BJ875DRAFT_545261</name>
</gene>
<evidence type="ECO:0000313" key="3">
    <source>
        <dbReference type="EMBL" id="KAG9231586.1"/>
    </source>
</evidence>
<organism evidence="3 4">
    <name type="scientific">Amylocarpus encephaloides</name>
    <dbReference type="NCBI Taxonomy" id="45428"/>
    <lineage>
        <taxon>Eukaryota</taxon>
        <taxon>Fungi</taxon>
        <taxon>Dikarya</taxon>
        <taxon>Ascomycota</taxon>
        <taxon>Pezizomycotina</taxon>
        <taxon>Leotiomycetes</taxon>
        <taxon>Helotiales</taxon>
        <taxon>Helotiales incertae sedis</taxon>
        <taxon>Amylocarpus</taxon>
    </lineage>
</organism>
<protein>
    <submittedName>
        <fullName evidence="3">Uncharacterized protein</fullName>
    </submittedName>
</protein>
<feature type="transmembrane region" description="Helical" evidence="2">
    <location>
        <begin position="112"/>
        <end position="131"/>
    </location>
</feature>
<keyword evidence="2" id="KW-0812">Transmembrane</keyword>
<keyword evidence="2" id="KW-1133">Transmembrane helix</keyword>
<feature type="transmembrane region" description="Helical" evidence="2">
    <location>
        <begin position="12"/>
        <end position="33"/>
    </location>
</feature>
<name>A0A9P8C430_9HELO</name>
<dbReference type="Proteomes" id="UP000824998">
    <property type="component" value="Unassembled WGS sequence"/>
</dbReference>
<feature type="compositionally biased region" description="Basic and acidic residues" evidence="1">
    <location>
        <begin position="534"/>
        <end position="544"/>
    </location>
</feature>
<feature type="region of interest" description="Disordered" evidence="1">
    <location>
        <begin position="717"/>
        <end position="757"/>
    </location>
</feature>
<evidence type="ECO:0000256" key="2">
    <source>
        <dbReference type="SAM" id="Phobius"/>
    </source>
</evidence>
<feature type="compositionally biased region" description="Acidic residues" evidence="1">
    <location>
        <begin position="1189"/>
        <end position="1199"/>
    </location>
</feature>
<feature type="transmembrane region" description="Helical" evidence="2">
    <location>
        <begin position="45"/>
        <end position="66"/>
    </location>
</feature>
<feature type="region of interest" description="Disordered" evidence="1">
    <location>
        <begin position="1739"/>
        <end position="1763"/>
    </location>
</feature>
<keyword evidence="4" id="KW-1185">Reference proteome</keyword>
<dbReference type="EMBL" id="MU251592">
    <property type="protein sequence ID" value="KAG9231586.1"/>
    <property type="molecule type" value="Genomic_DNA"/>
</dbReference>
<feature type="compositionally biased region" description="Low complexity" evidence="1">
    <location>
        <begin position="504"/>
        <end position="520"/>
    </location>
</feature>
<feature type="transmembrane region" description="Helical" evidence="2">
    <location>
        <begin position="78"/>
        <end position="100"/>
    </location>
</feature>
<accession>A0A9P8C430</accession>
<comment type="caution">
    <text evidence="3">The sequence shown here is derived from an EMBL/GenBank/DDBJ whole genome shotgun (WGS) entry which is preliminary data.</text>
</comment>
<feature type="region of interest" description="Disordered" evidence="1">
    <location>
        <begin position="377"/>
        <end position="407"/>
    </location>
</feature>
<feature type="transmembrane region" description="Helical" evidence="2">
    <location>
        <begin position="146"/>
        <end position="170"/>
    </location>
</feature>
<reference evidence="3" key="1">
    <citation type="journal article" date="2021" name="IMA Fungus">
        <title>Genomic characterization of three marine fungi, including Emericellopsis atlantica sp. nov. with signatures of a generalist lifestyle and marine biomass degradation.</title>
        <authorList>
            <person name="Hagestad O.C."/>
            <person name="Hou L."/>
            <person name="Andersen J.H."/>
            <person name="Hansen E.H."/>
            <person name="Altermark B."/>
            <person name="Li C."/>
            <person name="Kuhnert E."/>
            <person name="Cox R.J."/>
            <person name="Crous P.W."/>
            <person name="Spatafora J.W."/>
            <person name="Lail K."/>
            <person name="Amirebrahimi M."/>
            <person name="Lipzen A."/>
            <person name="Pangilinan J."/>
            <person name="Andreopoulos W."/>
            <person name="Hayes R.D."/>
            <person name="Ng V."/>
            <person name="Grigoriev I.V."/>
            <person name="Jackson S.A."/>
            <person name="Sutton T.D.S."/>
            <person name="Dobson A.D.W."/>
            <person name="Rama T."/>
        </authorList>
    </citation>
    <scope>NUCLEOTIDE SEQUENCE</scope>
    <source>
        <strain evidence="3">TRa018bII</strain>
    </source>
</reference>